<organism evidence="1 2">
    <name type="scientific">Amycolatopsis rhabdoformis</name>
    <dbReference type="NCBI Taxonomy" id="1448059"/>
    <lineage>
        <taxon>Bacteria</taxon>
        <taxon>Bacillati</taxon>
        <taxon>Actinomycetota</taxon>
        <taxon>Actinomycetes</taxon>
        <taxon>Pseudonocardiales</taxon>
        <taxon>Pseudonocardiaceae</taxon>
        <taxon>Amycolatopsis</taxon>
    </lineage>
</organism>
<proteinExistence type="predicted"/>
<accession>A0ABZ1IKL8</accession>
<name>A0ABZ1IKL8_9PSEU</name>
<dbReference type="InterPro" id="IPR035959">
    <property type="entry name" value="RutC-like_sf"/>
</dbReference>
<dbReference type="PANTHER" id="PTHR11803">
    <property type="entry name" value="2-IMINOBUTANOATE/2-IMINOPROPANOATE DEAMINASE RIDA"/>
    <property type="match status" value="1"/>
</dbReference>
<keyword evidence="1" id="KW-0378">Hydrolase</keyword>
<dbReference type="Pfam" id="PF01042">
    <property type="entry name" value="Ribonuc_L-PSP"/>
    <property type="match status" value="1"/>
</dbReference>
<dbReference type="InterPro" id="IPR006175">
    <property type="entry name" value="YjgF/YER057c/UK114"/>
</dbReference>
<dbReference type="Gene3D" id="3.30.1330.40">
    <property type="entry name" value="RutC-like"/>
    <property type="match status" value="1"/>
</dbReference>
<dbReference type="PANTHER" id="PTHR11803:SF44">
    <property type="entry name" value="RUTC FAMILY PROTEIN YJGH"/>
    <property type="match status" value="1"/>
</dbReference>
<keyword evidence="2" id="KW-1185">Reference proteome</keyword>
<gene>
    <name evidence="1" type="ORF">VSH64_18990</name>
</gene>
<dbReference type="SUPFAM" id="SSF55298">
    <property type="entry name" value="YjgF-like"/>
    <property type="match status" value="1"/>
</dbReference>
<reference evidence="1 2" key="1">
    <citation type="journal article" date="2015" name="Int. J. Syst. Evol. Microbiol.">
        <title>Amycolatopsis rhabdoformis sp. nov., an actinomycete isolated from a tropical forest soil.</title>
        <authorList>
            <person name="Souza W.R."/>
            <person name="Silva R.E."/>
            <person name="Goodfellow M."/>
            <person name="Busarakam K."/>
            <person name="Figueiro F.S."/>
            <person name="Ferreira D."/>
            <person name="Rodrigues-Filho E."/>
            <person name="Moraes L.A.B."/>
            <person name="Zucchi T.D."/>
        </authorList>
    </citation>
    <scope>NUCLEOTIDE SEQUENCE [LARGE SCALE GENOMIC DNA]</scope>
    <source>
        <strain evidence="1 2">NCIMB 14900</strain>
    </source>
</reference>
<dbReference type="GO" id="GO:0016787">
    <property type="term" value="F:hydrolase activity"/>
    <property type="evidence" value="ECO:0007669"/>
    <property type="project" value="UniProtKB-KW"/>
</dbReference>
<dbReference type="EMBL" id="CP142149">
    <property type="protein sequence ID" value="WSE34159.1"/>
    <property type="molecule type" value="Genomic_DNA"/>
</dbReference>
<evidence type="ECO:0000313" key="2">
    <source>
        <dbReference type="Proteomes" id="UP001330812"/>
    </source>
</evidence>
<sequence>MATDDKPFTVIGDTEALTGVAGLPFVPAIRIPAGADLIFVSGVLGGPKNPGDPTDLRAELHRLFRNLEQVLNLSGATIADVVNVNKFLVDIDRDNAVVVEVMREYFERMPTSTTVEVTRLVPGDLRVEVSAIAAVRPA</sequence>
<dbReference type="Proteomes" id="UP001330812">
    <property type="component" value="Chromosome"/>
</dbReference>
<dbReference type="RefSeq" id="WP_326836956.1">
    <property type="nucleotide sequence ID" value="NZ_CP142149.1"/>
</dbReference>
<protein>
    <submittedName>
        <fullName evidence="1">Rid family hydrolase</fullName>
    </submittedName>
</protein>
<evidence type="ECO:0000313" key="1">
    <source>
        <dbReference type="EMBL" id="WSE34159.1"/>
    </source>
</evidence>